<organism evidence="9 10">
    <name type="scientific">Marinicella litoralis</name>
    <dbReference type="NCBI Taxonomy" id="644220"/>
    <lineage>
        <taxon>Bacteria</taxon>
        <taxon>Pseudomonadati</taxon>
        <taxon>Pseudomonadota</taxon>
        <taxon>Gammaproteobacteria</taxon>
        <taxon>Lysobacterales</taxon>
        <taxon>Marinicellaceae</taxon>
        <taxon>Marinicella</taxon>
    </lineage>
</organism>
<dbReference type="RefSeq" id="WP_099019628.1">
    <property type="nucleotide sequence ID" value="NZ_NIHB01000003.1"/>
</dbReference>
<evidence type="ECO:0000256" key="4">
    <source>
        <dbReference type="ARBA" id="ARBA00023150"/>
    </source>
</evidence>
<evidence type="ECO:0000256" key="2">
    <source>
        <dbReference type="ARBA" id="ARBA00005046"/>
    </source>
</evidence>
<dbReference type="EMBL" id="SNZB01000005">
    <property type="protein sequence ID" value="TDR18368.1"/>
    <property type="molecule type" value="Genomic_DNA"/>
</dbReference>
<dbReference type="NCBIfam" id="TIGR00581">
    <property type="entry name" value="moaC"/>
    <property type="match status" value="1"/>
</dbReference>
<proteinExistence type="predicted"/>
<dbReference type="OrthoDB" id="9794429at2"/>
<comment type="catalytic activity">
    <reaction evidence="1">
        <text>(8S)-3',8-cyclo-7,8-dihydroguanosine 5'-triphosphate = cyclic pyranopterin phosphate + diphosphate</text>
        <dbReference type="Rhea" id="RHEA:49580"/>
        <dbReference type="ChEBI" id="CHEBI:33019"/>
        <dbReference type="ChEBI" id="CHEBI:59648"/>
        <dbReference type="ChEBI" id="CHEBI:131766"/>
        <dbReference type="EC" id="4.6.1.17"/>
    </reaction>
</comment>
<keyword evidence="5" id="KW-0456">Lyase</keyword>
<dbReference type="Pfam" id="PF01967">
    <property type="entry name" value="MoaC"/>
    <property type="match status" value="1"/>
</dbReference>
<dbReference type="CDD" id="cd01420">
    <property type="entry name" value="MoaC_PE"/>
    <property type="match status" value="1"/>
</dbReference>
<dbReference type="InterPro" id="IPR050105">
    <property type="entry name" value="MoCo_biosynth_MoaA/MoaC"/>
</dbReference>
<dbReference type="PANTHER" id="PTHR22960:SF0">
    <property type="entry name" value="MOLYBDENUM COFACTOR BIOSYNTHESIS PROTEIN 1"/>
    <property type="match status" value="1"/>
</dbReference>
<dbReference type="GO" id="GO:0061799">
    <property type="term" value="F:cyclic pyranopterin monophosphate synthase activity"/>
    <property type="evidence" value="ECO:0007669"/>
    <property type="project" value="UniProtKB-EC"/>
</dbReference>
<evidence type="ECO:0000256" key="5">
    <source>
        <dbReference type="ARBA" id="ARBA00023239"/>
    </source>
</evidence>
<evidence type="ECO:0000313" key="9">
    <source>
        <dbReference type="EMBL" id="TDR18368.1"/>
    </source>
</evidence>
<dbReference type="InterPro" id="IPR036522">
    <property type="entry name" value="MoaC_sf"/>
</dbReference>
<dbReference type="InterPro" id="IPR047594">
    <property type="entry name" value="MoaC_bact/euk"/>
</dbReference>
<keyword evidence="4" id="KW-0501">Molybdenum cofactor biosynthesis</keyword>
<reference evidence="9 10" key="1">
    <citation type="submission" date="2019-03" db="EMBL/GenBank/DDBJ databases">
        <title>Genomic Encyclopedia of Type Strains, Phase IV (KMG-IV): sequencing the most valuable type-strain genomes for metagenomic binning, comparative biology and taxonomic classification.</title>
        <authorList>
            <person name="Goeker M."/>
        </authorList>
    </citation>
    <scope>NUCLEOTIDE SEQUENCE [LARGE SCALE GENOMIC DNA]</scope>
    <source>
        <strain evidence="9 10">DSM 25488</strain>
    </source>
</reference>
<dbReference type="UniPathway" id="UPA00344"/>
<feature type="region of interest" description="Disordered" evidence="7">
    <location>
        <begin position="1"/>
        <end position="24"/>
    </location>
</feature>
<sequence length="161" mass="17463">MEKQLTHIDKNNNPRMVDVSHKNSSQRMAIAQTTVRLPAEVKAALIDGEIKSKKGPVFQTAVIAGVMAAKKTHELIPFCHPINIENCKINIEVSDSGDLSITCECKITAKTGVEMEALTGASVAALTVYDMCKAMSHEIVIEETKLIHKSGGKSDFSNKPT</sequence>
<gene>
    <name evidence="9" type="ORF">C8D91_2285</name>
</gene>
<comment type="function">
    <text evidence="6">Catalyzes the conversion of (8S)-3',8-cyclo-7,8-dihydroguanosine 5'-triphosphate to cyclic pyranopterin monophosphate (cPMP).</text>
</comment>
<dbReference type="GO" id="GO:0061798">
    <property type="term" value="F:GTP 3',8'-cyclase activity"/>
    <property type="evidence" value="ECO:0007669"/>
    <property type="project" value="TreeGrafter"/>
</dbReference>
<accession>A0A4R6XQ58</accession>
<dbReference type="SUPFAM" id="SSF55040">
    <property type="entry name" value="Molybdenum cofactor biosynthesis protein C, MoaC"/>
    <property type="match status" value="1"/>
</dbReference>
<feature type="compositionally biased region" description="Basic and acidic residues" evidence="7">
    <location>
        <begin position="1"/>
        <end position="12"/>
    </location>
</feature>
<dbReference type="NCBIfam" id="NF006870">
    <property type="entry name" value="PRK09364.1"/>
    <property type="match status" value="1"/>
</dbReference>
<evidence type="ECO:0000256" key="3">
    <source>
        <dbReference type="ARBA" id="ARBA00012575"/>
    </source>
</evidence>
<dbReference type="EC" id="4.6.1.17" evidence="3"/>
<evidence type="ECO:0000259" key="8">
    <source>
        <dbReference type="Pfam" id="PF01967"/>
    </source>
</evidence>
<protein>
    <recommendedName>
        <fullName evidence="3">cyclic pyranopterin monophosphate synthase</fullName>
        <ecNumber evidence="3">4.6.1.17</ecNumber>
    </recommendedName>
</protein>
<keyword evidence="10" id="KW-1185">Reference proteome</keyword>
<evidence type="ECO:0000313" key="10">
    <source>
        <dbReference type="Proteomes" id="UP000295724"/>
    </source>
</evidence>
<name>A0A4R6XQ58_9GAMM</name>
<evidence type="ECO:0000256" key="7">
    <source>
        <dbReference type="SAM" id="MobiDB-lite"/>
    </source>
</evidence>
<dbReference type="Gene3D" id="3.30.70.640">
    <property type="entry name" value="Molybdopterin cofactor biosynthesis C (MoaC) domain"/>
    <property type="match status" value="1"/>
</dbReference>
<evidence type="ECO:0000256" key="6">
    <source>
        <dbReference type="ARBA" id="ARBA00055087"/>
    </source>
</evidence>
<dbReference type="InterPro" id="IPR002820">
    <property type="entry name" value="Mopterin_CF_biosynth-C_dom"/>
</dbReference>
<evidence type="ECO:0000256" key="1">
    <source>
        <dbReference type="ARBA" id="ARBA00001637"/>
    </source>
</evidence>
<dbReference type="InterPro" id="IPR023045">
    <property type="entry name" value="MoaC"/>
</dbReference>
<comment type="pathway">
    <text evidence="2">Cofactor biosynthesis; molybdopterin biosynthesis.</text>
</comment>
<feature type="domain" description="Molybdopterin cofactor biosynthesis C (MoaC)" evidence="8">
    <location>
        <begin position="16"/>
        <end position="152"/>
    </location>
</feature>
<dbReference type="PANTHER" id="PTHR22960">
    <property type="entry name" value="MOLYBDOPTERIN COFACTOR SYNTHESIS PROTEIN A"/>
    <property type="match status" value="1"/>
</dbReference>
<dbReference type="GO" id="GO:0006777">
    <property type="term" value="P:Mo-molybdopterin cofactor biosynthetic process"/>
    <property type="evidence" value="ECO:0007669"/>
    <property type="project" value="UniProtKB-KW"/>
</dbReference>
<dbReference type="Proteomes" id="UP000295724">
    <property type="component" value="Unassembled WGS sequence"/>
</dbReference>
<dbReference type="AlphaFoldDB" id="A0A4R6XQ58"/>
<comment type="caution">
    <text evidence="9">The sequence shown here is derived from an EMBL/GenBank/DDBJ whole genome shotgun (WGS) entry which is preliminary data.</text>
</comment>